<reference evidence="2" key="2">
    <citation type="submission" date="2021-01" db="EMBL/GenBank/DDBJ databases">
        <authorList>
            <person name="Schikora-Tamarit M.A."/>
        </authorList>
    </citation>
    <scope>NUCLEOTIDE SEQUENCE</scope>
    <source>
        <strain evidence="2">NCAIM Y.01608</strain>
    </source>
</reference>
<feature type="region of interest" description="Disordered" evidence="1">
    <location>
        <begin position="1"/>
        <end position="46"/>
    </location>
</feature>
<dbReference type="EMBL" id="JAEUBD010000983">
    <property type="protein sequence ID" value="KAH3669910.1"/>
    <property type="molecule type" value="Genomic_DNA"/>
</dbReference>
<accession>A0A9P8PE51</accession>
<protein>
    <submittedName>
        <fullName evidence="2">Uncharacterized protein</fullName>
    </submittedName>
</protein>
<organism evidence="2 3">
    <name type="scientific">Ogataea polymorpha</name>
    <dbReference type="NCBI Taxonomy" id="460523"/>
    <lineage>
        <taxon>Eukaryota</taxon>
        <taxon>Fungi</taxon>
        <taxon>Dikarya</taxon>
        <taxon>Ascomycota</taxon>
        <taxon>Saccharomycotina</taxon>
        <taxon>Pichiomycetes</taxon>
        <taxon>Pichiales</taxon>
        <taxon>Pichiaceae</taxon>
        <taxon>Ogataea</taxon>
    </lineage>
</organism>
<proteinExistence type="predicted"/>
<feature type="compositionally biased region" description="Polar residues" evidence="1">
    <location>
        <begin position="23"/>
        <end position="35"/>
    </location>
</feature>
<evidence type="ECO:0000313" key="3">
    <source>
        <dbReference type="Proteomes" id="UP000788993"/>
    </source>
</evidence>
<gene>
    <name evidence="2" type="ORF">OGATHE_002722</name>
</gene>
<evidence type="ECO:0000313" key="2">
    <source>
        <dbReference type="EMBL" id="KAH3669910.1"/>
    </source>
</evidence>
<dbReference type="Proteomes" id="UP000788993">
    <property type="component" value="Unassembled WGS sequence"/>
</dbReference>
<reference evidence="2" key="1">
    <citation type="journal article" date="2021" name="Open Biol.">
        <title>Shared evolutionary footprints suggest mitochondrial oxidative damage underlies multiple complex I losses in fungi.</title>
        <authorList>
            <person name="Schikora-Tamarit M.A."/>
            <person name="Marcet-Houben M."/>
            <person name="Nosek J."/>
            <person name="Gabaldon T."/>
        </authorList>
    </citation>
    <scope>NUCLEOTIDE SEQUENCE</scope>
    <source>
        <strain evidence="2">NCAIM Y.01608</strain>
    </source>
</reference>
<evidence type="ECO:0000256" key="1">
    <source>
        <dbReference type="SAM" id="MobiDB-lite"/>
    </source>
</evidence>
<sequence>MALVSRFNKDRSALARTSRHETVSGSNDSSRSVGHSESEEPDEPDDVVEVAAVEDADDSVVEETSVGVGVGEEVLSVVGGMAELVDSVEVG</sequence>
<dbReference type="AlphaFoldDB" id="A0A9P8PE51"/>
<feature type="compositionally biased region" description="Basic and acidic residues" evidence="1">
    <location>
        <begin position="7"/>
        <end position="22"/>
    </location>
</feature>
<name>A0A9P8PE51_9ASCO</name>
<keyword evidence="3" id="KW-1185">Reference proteome</keyword>
<comment type="caution">
    <text evidence="2">The sequence shown here is derived from an EMBL/GenBank/DDBJ whole genome shotgun (WGS) entry which is preliminary data.</text>
</comment>